<protein>
    <recommendedName>
        <fullName evidence="1">HTH marR-type domain-containing protein</fullName>
    </recommendedName>
</protein>
<name>W1XKB8_9ZZZZ</name>
<proteinExistence type="predicted"/>
<evidence type="ECO:0000259" key="1">
    <source>
        <dbReference type="Pfam" id="PF12802"/>
    </source>
</evidence>
<feature type="domain" description="HTH marR-type" evidence="1">
    <location>
        <begin position="20"/>
        <end position="59"/>
    </location>
</feature>
<dbReference type="Gene3D" id="1.10.10.10">
    <property type="entry name" value="Winged helix-like DNA-binding domain superfamily/Winged helix DNA-binding domain"/>
    <property type="match status" value="1"/>
</dbReference>
<sequence length="59" mass="6820">MAQNNLTSKSENYEDMLIYIAELYYLKGLSQQQIADLTHQSRTNISRLLKICVEKGIVE</sequence>
<dbReference type="InterPro" id="IPR036388">
    <property type="entry name" value="WH-like_DNA-bd_sf"/>
</dbReference>
<dbReference type="Pfam" id="PF12802">
    <property type="entry name" value="MarR_2"/>
    <property type="match status" value="1"/>
</dbReference>
<comment type="caution">
    <text evidence="2">The sequence shown here is derived from an EMBL/GenBank/DDBJ whole genome shotgun (WGS) entry which is preliminary data.</text>
</comment>
<evidence type="ECO:0000313" key="2">
    <source>
        <dbReference type="EMBL" id="ETJ30712.1"/>
    </source>
</evidence>
<gene>
    <name evidence="2" type="ORF">Q604_UNBC14775G0001</name>
</gene>
<reference evidence="2" key="1">
    <citation type="submission" date="2013-12" db="EMBL/GenBank/DDBJ databases">
        <title>A Varibaculum cambriense genome reconstructed from a premature infant gut community with otherwise low bacterial novelty that shifts toward anaerobic metabolism during the third week of life.</title>
        <authorList>
            <person name="Brown C.T."/>
            <person name="Sharon I."/>
            <person name="Thomas B.C."/>
            <person name="Castelle C.J."/>
            <person name="Morowitz M.J."/>
            <person name="Banfield J.F."/>
        </authorList>
    </citation>
    <scope>NUCLEOTIDE SEQUENCE</scope>
</reference>
<dbReference type="GO" id="GO:0003700">
    <property type="term" value="F:DNA-binding transcription factor activity"/>
    <property type="evidence" value="ECO:0007669"/>
    <property type="project" value="InterPro"/>
</dbReference>
<feature type="non-terminal residue" evidence="2">
    <location>
        <position position="59"/>
    </location>
</feature>
<dbReference type="AlphaFoldDB" id="W1XKB8"/>
<dbReference type="EMBL" id="AZMM01014775">
    <property type="protein sequence ID" value="ETJ30712.1"/>
    <property type="molecule type" value="Genomic_DNA"/>
</dbReference>
<accession>W1XKB8</accession>
<dbReference type="InterPro" id="IPR000835">
    <property type="entry name" value="HTH_MarR-typ"/>
</dbReference>
<organism evidence="2">
    <name type="scientific">human gut metagenome</name>
    <dbReference type="NCBI Taxonomy" id="408170"/>
    <lineage>
        <taxon>unclassified sequences</taxon>
        <taxon>metagenomes</taxon>
        <taxon>organismal metagenomes</taxon>
    </lineage>
</organism>